<dbReference type="Pfam" id="PF00067">
    <property type="entry name" value="p450"/>
    <property type="match status" value="1"/>
</dbReference>
<evidence type="ECO:0000313" key="9">
    <source>
        <dbReference type="Proteomes" id="UP000053317"/>
    </source>
</evidence>
<dbReference type="GO" id="GO:0016705">
    <property type="term" value="F:oxidoreductase activity, acting on paired donors, with incorporation or reduction of molecular oxygen"/>
    <property type="evidence" value="ECO:0007669"/>
    <property type="project" value="InterPro"/>
</dbReference>
<dbReference type="PRINTS" id="PR00465">
    <property type="entry name" value="EP450IV"/>
</dbReference>
<evidence type="ECO:0000256" key="1">
    <source>
        <dbReference type="ARBA" id="ARBA00001971"/>
    </source>
</evidence>
<keyword evidence="9" id="KW-1185">Reference proteome</keyword>
<dbReference type="InterPro" id="IPR002403">
    <property type="entry name" value="Cyt_P450_E_grp-IV"/>
</dbReference>
<dbReference type="PANTHER" id="PTHR24305:SF156">
    <property type="entry name" value="P450, PUTATIVE (EUROFUNG)-RELATED"/>
    <property type="match status" value="1"/>
</dbReference>
<reference evidence="8 9" key="1">
    <citation type="submission" date="2015-05" db="EMBL/GenBank/DDBJ databases">
        <title>Distinctive expansion of gene families associated with plant cell wall degradation and secondary metabolism in the genomes of grapevine trunk pathogens.</title>
        <authorList>
            <person name="Lawrence D.P."/>
            <person name="Travadon R."/>
            <person name="Rolshausen P.E."/>
            <person name="Baumgartner K."/>
        </authorList>
    </citation>
    <scope>NUCLEOTIDE SEQUENCE [LARGE SCALE GENOMIC DNA]</scope>
    <source>
        <strain evidence="8">UCRPC4</strain>
    </source>
</reference>
<evidence type="ECO:0000313" key="8">
    <source>
        <dbReference type="EMBL" id="KKY15890.1"/>
    </source>
</evidence>
<dbReference type="EMBL" id="LCWF01000171">
    <property type="protein sequence ID" value="KKY15890.1"/>
    <property type="molecule type" value="Genomic_DNA"/>
</dbReference>
<gene>
    <name evidence="8" type="ORF">UCRPC4_g06076</name>
</gene>
<keyword evidence="6 7" id="KW-0349">Heme</keyword>
<evidence type="ECO:0000256" key="5">
    <source>
        <dbReference type="ARBA" id="ARBA00023004"/>
    </source>
</evidence>
<dbReference type="GO" id="GO:0005506">
    <property type="term" value="F:iron ion binding"/>
    <property type="evidence" value="ECO:0007669"/>
    <property type="project" value="InterPro"/>
</dbReference>
<dbReference type="SUPFAM" id="SSF48264">
    <property type="entry name" value="Cytochrome P450"/>
    <property type="match status" value="1"/>
</dbReference>
<comment type="caution">
    <text evidence="8">The sequence shown here is derived from an EMBL/GenBank/DDBJ whole genome shotgun (WGS) entry which is preliminary data.</text>
</comment>
<reference evidence="8 9" key="2">
    <citation type="submission" date="2015-05" db="EMBL/GenBank/DDBJ databases">
        <authorList>
            <person name="Morales-Cruz A."/>
            <person name="Amrine K.C."/>
            <person name="Cantu D."/>
        </authorList>
    </citation>
    <scope>NUCLEOTIDE SEQUENCE [LARGE SCALE GENOMIC DNA]</scope>
    <source>
        <strain evidence="8">UCRPC4</strain>
    </source>
</reference>
<dbReference type="PANTHER" id="PTHR24305">
    <property type="entry name" value="CYTOCHROME P450"/>
    <property type="match status" value="1"/>
</dbReference>
<evidence type="ECO:0000256" key="7">
    <source>
        <dbReference type="RuleBase" id="RU000461"/>
    </source>
</evidence>
<dbReference type="Gene3D" id="1.10.630.10">
    <property type="entry name" value="Cytochrome P450"/>
    <property type="match status" value="1"/>
</dbReference>
<evidence type="ECO:0000256" key="6">
    <source>
        <dbReference type="PIRSR" id="PIRSR602403-1"/>
    </source>
</evidence>
<dbReference type="GO" id="GO:0004497">
    <property type="term" value="F:monooxygenase activity"/>
    <property type="evidence" value="ECO:0007669"/>
    <property type="project" value="UniProtKB-KW"/>
</dbReference>
<dbReference type="Proteomes" id="UP000053317">
    <property type="component" value="Unassembled WGS sequence"/>
</dbReference>
<organism evidence="8 9">
    <name type="scientific">Phaeomoniella chlamydospora</name>
    <name type="common">Phaeoacremonium chlamydosporum</name>
    <dbReference type="NCBI Taxonomy" id="158046"/>
    <lineage>
        <taxon>Eukaryota</taxon>
        <taxon>Fungi</taxon>
        <taxon>Dikarya</taxon>
        <taxon>Ascomycota</taxon>
        <taxon>Pezizomycotina</taxon>
        <taxon>Eurotiomycetes</taxon>
        <taxon>Chaetothyriomycetidae</taxon>
        <taxon>Phaeomoniellales</taxon>
        <taxon>Phaeomoniellaceae</taxon>
        <taxon>Phaeomoniella</taxon>
    </lineage>
</organism>
<accession>A0A0G2GFY1</accession>
<dbReference type="AlphaFoldDB" id="A0A0G2GFY1"/>
<keyword evidence="7" id="KW-0503">Monooxygenase</keyword>
<protein>
    <submittedName>
        <fullName evidence="8">Putative cytochrome p450 4a10</fullName>
    </submittedName>
</protein>
<dbReference type="InterPro" id="IPR050121">
    <property type="entry name" value="Cytochrome_P450_monoxygenase"/>
</dbReference>
<dbReference type="PRINTS" id="PR00385">
    <property type="entry name" value="P450"/>
</dbReference>
<keyword evidence="4 7" id="KW-0560">Oxidoreductase</keyword>
<evidence type="ECO:0000256" key="3">
    <source>
        <dbReference type="ARBA" id="ARBA00022723"/>
    </source>
</evidence>
<dbReference type="InterPro" id="IPR036396">
    <property type="entry name" value="Cyt_P450_sf"/>
</dbReference>
<dbReference type="CDD" id="cd11062">
    <property type="entry name" value="CYP58-like"/>
    <property type="match status" value="1"/>
</dbReference>
<name>A0A0G2GFY1_PHACM</name>
<keyword evidence="5 6" id="KW-0408">Iron</keyword>
<keyword evidence="3 6" id="KW-0479">Metal-binding</keyword>
<dbReference type="InterPro" id="IPR001128">
    <property type="entry name" value="Cyt_P450"/>
</dbReference>
<comment type="cofactor">
    <cofactor evidence="1 6">
        <name>heme</name>
        <dbReference type="ChEBI" id="CHEBI:30413"/>
    </cofactor>
</comment>
<dbReference type="GO" id="GO:0020037">
    <property type="term" value="F:heme binding"/>
    <property type="evidence" value="ECO:0007669"/>
    <property type="project" value="InterPro"/>
</dbReference>
<evidence type="ECO:0000256" key="2">
    <source>
        <dbReference type="ARBA" id="ARBA00010617"/>
    </source>
</evidence>
<sequence length="514" mass="57469">MALLSDLIQTIQANILLLSIATPLLLLVSRSIYRIFFHPLSHVPGPLLPSISSVWLNYHAYIGDEASTVQSLHQQYGPVVRIGPNDVDIADGAALNAIYVDRGGFMKPKYYSNFDIDGHPSIFSSTDPSHRASRAKAVLPLFSSASLRAGSDKIYQCVDRLITRLREESAAGEPVNILNLTRSFATDAVTTYLFQYSYGGLQEKSLSAAGMVDTFVAGNRFFYLPNWVFFRLDSLIAKLFPDHEAEESLDKVDRFIKEVVSHTEEENGSQLKGNYPSRLLDNAKVSAHETVAQCKDLMFAGTDSSGMNLATIMFHLSRSPEILSQVEKELNSNKYGSITDPIELQSLPYLRGIVRESLRVSLANPSRFGRVVPPGGWTFIPSGTSQYSRPSDTEVFLPPGTIVSCTPLELHFNPRVFVSPYKFDPERWTEDKETEEMRRDFIPFGLGTRQCIARNLATVELFAAAAGMIRSGVLRNSKPFNERLMRDGRIPIVEWFNSKVIGERIDLIWGDENR</sequence>
<dbReference type="InterPro" id="IPR017972">
    <property type="entry name" value="Cyt_P450_CS"/>
</dbReference>
<dbReference type="PROSITE" id="PS00086">
    <property type="entry name" value="CYTOCHROME_P450"/>
    <property type="match status" value="1"/>
</dbReference>
<proteinExistence type="inferred from homology"/>
<dbReference type="OrthoDB" id="3945418at2759"/>
<feature type="binding site" description="axial binding residue" evidence="6">
    <location>
        <position position="451"/>
    </location>
    <ligand>
        <name>heme</name>
        <dbReference type="ChEBI" id="CHEBI:30413"/>
    </ligand>
    <ligandPart>
        <name>Fe</name>
        <dbReference type="ChEBI" id="CHEBI:18248"/>
    </ligandPart>
</feature>
<evidence type="ECO:0000256" key="4">
    <source>
        <dbReference type="ARBA" id="ARBA00023002"/>
    </source>
</evidence>
<comment type="similarity">
    <text evidence="2 7">Belongs to the cytochrome P450 family.</text>
</comment>